<dbReference type="GO" id="GO:0003676">
    <property type="term" value="F:nucleic acid binding"/>
    <property type="evidence" value="ECO:0007669"/>
    <property type="project" value="InterPro"/>
</dbReference>
<organism evidence="2">
    <name type="scientific">uncultured Gemmatimonadaceae bacterium</name>
    <dbReference type="NCBI Taxonomy" id="246130"/>
    <lineage>
        <taxon>Bacteria</taxon>
        <taxon>Pseudomonadati</taxon>
        <taxon>Gemmatimonadota</taxon>
        <taxon>Gemmatimonadia</taxon>
        <taxon>Gemmatimonadales</taxon>
        <taxon>Gemmatimonadaceae</taxon>
        <taxon>environmental samples</taxon>
    </lineage>
</organism>
<name>A0A6J4LN47_9BACT</name>
<dbReference type="InterPro" id="IPR021671">
    <property type="entry name" value="PD(D/E)XK_Endonuc"/>
</dbReference>
<dbReference type="AlphaFoldDB" id="A0A6J4LN47"/>
<feature type="domain" description="PD(D/E)XK endonuclease" evidence="1">
    <location>
        <begin position="2"/>
        <end position="115"/>
    </location>
</feature>
<accession>A0A6J4LN47</accession>
<evidence type="ECO:0000259" key="1">
    <source>
        <dbReference type="Pfam" id="PF11645"/>
    </source>
</evidence>
<sequence length="116" mass="13011">MLELGKAVLKPIGDNQRYDLVIDDGGTFKRVQCKTAQIGRGGEYLCFPVCSSYNHTGHGKRGYRGECDVFAVYYPPDRSIYLVPVDECGATEVKLRFTPPKNGQRIGVRYAADYRI</sequence>
<dbReference type="Pfam" id="PF11645">
    <property type="entry name" value="PDDEXK_5"/>
    <property type="match status" value="1"/>
</dbReference>
<gene>
    <name evidence="2" type="ORF">AVDCRST_MAG11-2716</name>
</gene>
<proteinExistence type="predicted"/>
<dbReference type="EMBL" id="CADCTU010000606">
    <property type="protein sequence ID" value="CAA9336154.1"/>
    <property type="molecule type" value="Genomic_DNA"/>
</dbReference>
<protein>
    <recommendedName>
        <fullName evidence="1">PD(D/E)XK endonuclease domain-containing protein</fullName>
    </recommendedName>
</protein>
<dbReference type="InterPro" id="IPR011856">
    <property type="entry name" value="tRNA_endonuc-like_dom_sf"/>
</dbReference>
<reference evidence="2" key="1">
    <citation type="submission" date="2020-02" db="EMBL/GenBank/DDBJ databases">
        <authorList>
            <person name="Meier V. D."/>
        </authorList>
    </citation>
    <scope>NUCLEOTIDE SEQUENCE</scope>
    <source>
        <strain evidence="2">AVDCRST_MAG11</strain>
    </source>
</reference>
<dbReference type="Gene3D" id="3.40.1350.10">
    <property type="match status" value="1"/>
</dbReference>
<evidence type="ECO:0000313" key="2">
    <source>
        <dbReference type="EMBL" id="CAA9336154.1"/>
    </source>
</evidence>